<evidence type="ECO:0000313" key="2">
    <source>
        <dbReference type="EMBL" id="BAJ77706.1"/>
    </source>
</evidence>
<keyword evidence="1" id="KW-1133">Transmembrane helix</keyword>
<keyword evidence="1" id="KW-0812">Transmembrane</keyword>
<keyword evidence="1" id="KW-0472">Membrane</keyword>
<sequence>MELISLSFIIVLVIELSIFFHWNNYLYAYLKYFDPIMRNKCPGRVN</sequence>
<dbReference type="AlphaFoldDB" id="F0X535"/>
<protein>
    <submittedName>
        <fullName evidence="2">Uncharacterized protein</fullName>
    </submittedName>
</protein>
<organism evidence="2">
    <name type="scientific">Cryptosporidium parvum</name>
    <dbReference type="NCBI Taxonomy" id="5807"/>
    <lineage>
        <taxon>Eukaryota</taxon>
        <taxon>Sar</taxon>
        <taxon>Alveolata</taxon>
        <taxon>Apicomplexa</taxon>
        <taxon>Conoidasida</taxon>
        <taxon>Coccidia</taxon>
        <taxon>Eucoccidiorida</taxon>
        <taxon>Eimeriorina</taxon>
        <taxon>Cryptosporidiidae</taxon>
        <taxon>Cryptosporidium</taxon>
    </lineage>
</organism>
<feature type="transmembrane region" description="Helical" evidence="1">
    <location>
        <begin position="6"/>
        <end position="30"/>
    </location>
</feature>
<reference evidence="2" key="1">
    <citation type="submission" date="2011-02" db="EMBL/GenBank/DDBJ databases">
        <title>Construction and analysis of full-length cDNA library of Cryptosporidium parvum.</title>
        <authorList>
            <person name="Yamagishi J."/>
            <person name="Wakaguri H."/>
            <person name="Sugano S."/>
            <person name="Kawano S."/>
            <person name="Fujisaki K."/>
            <person name="Sugimoto C."/>
            <person name="Watanabe J."/>
            <person name="Suzuki Y."/>
            <person name="Kimata I."/>
            <person name="Xuan X."/>
        </authorList>
    </citation>
    <scope>NUCLEOTIDE SEQUENCE</scope>
    <source>
        <strain evidence="2">HNJ-1</strain>
    </source>
</reference>
<accession>F0X535</accession>
<evidence type="ECO:0000256" key="1">
    <source>
        <dbReference type="SAM" id="Phobius"/>
    </source>
</evidence>
<proteinExistence type="evidence at transcript level"/>
<name>F0X535_CRYPV</name>
<dbReference type="EMBL" id="FX115603">
    <property type="protein sequence ID" value="BAJ77706.1"/>
    <property type="molecule type" value="mRNA"/>
</dbReference>